<accession>A7S4U6</accession>
<dbReference type="PANTHER" id="PTHR14365:SF1">
    <property type="entry name" value="APOPTOSIS REGULATORY PROTEIN SIVA"/>
    <property type="match status" value="1"/>
</dbReference>
<name>A7S4U6_NEMVE</name>
<keyword evidence="2" id="KW-1185">Reference proteome</keyword>
<dbReference type="PANTHER" id="PTHR14365">
    <property type="entry name" value="APOPTOSIS REGULATORY PROTEIN SIVA"/>
    <property type="match status" value="1"/>
</dbReference>
<protein>
    <recommendedName>
        <fullName evidence="3">Apoptosis regulatory protein Siva</fullName>
    </recommendedName>
</protein>
<dbReference type="Proteomes" id="UP000001593">
    <property type="component" value="Unassembled WGS sequence"/>
</dbReference>
<evidence type="ECO:0008006" key="3">
    <source>
        <dbReference type="Google" id="ProtNLM"/>
    </source>
</evidence>
<reference evidence="1 2" key="1">
    <citation type="journal article" date="2007" name="Science">
        <title>Sea anemone genome reveals ancestral eumetazoan gene repertoire and genomic organization.</title>
        <authorList>
            <person name="Putnam N.H."/>
            <person name="Srivastava M."/>
            <person name="Hellsten U."/>
            <person name="Dirks B."/>
            <person name="Chapman J."/>
            <person name="Salamov A."/>
            <person name="Terry A."/>
            <person name="Shapiro H."/>
            <person name="Lindquist E."/>
            <person name="Kapitonov V.V."/>
            <person name="Jurka J."/>
            <person name="Genikhovich G."/>
            <person name="Grigoriev I.V."/>
            <person name="Lucas S.M."/>
            <person name="Steele R.E."/>
            <person name="Finnerty J.R."/>
            <person name="Technau U."/>
            <person name="Martindale M.Q."/>
            <person name="Rokhsar D.S."/>
        </authorList>
    </citation>
    <scope>NUCLEOTIDE SEQUENCE [LARGE SCALE GENOMIC DNA]</scope>
    <source>
        <strain evidence="2">CH2 X CH6</strain>
    </source>
</reference>
<dbReference type="GO" id="GO:0005175">
    <property type="term" value="F:CD27 receptor binding"/>
    <property type="evidence" value="ECO:0000318"/>
    <property type="project" value="GO_Central"/>
</dbReference>
<dbReference type="InParanoid" id="A7S4U6"/>
<evidence type="ECO:0000313" key="1">
    <source>
        <dbReference type="EMBL" id="EDO41261.1"/>
    </source>
</evidence>
<organism evidence="1 2">
    <name type="scientific">Nematostella vectensis</name>
    <name type="common">Starlet sea anemone</name>
    <dbReference type="NCBI Taxonomy" id="45351"/>
    <lineage>
        <taxon>Eukaryota</taxon>
        <taxon>Metazoa</taxon>
        <taxon>Cnidaria</taxon>
        <taxon>Anthozoa</taxon>
        <taxon>Hexacorallia</taxon>
        <taxon>Actiniaria</taxon>
        <taxon>Edwardsiidae</taxon>
        <taxon>Nematostella</taxon>
    </lineage>
</organism>
<dbReference type="EMBL" id="DS469580">
    <property type="protein sequence ID" value="EDO41261.1"/>
    <property type="molecule type" value="Genomic_DNA"/>
</dbReference>
<dbReference type="OrthoDB" id="60860at2759"/>
<dbReference type="eggNOG" id="ENOG502RVR1">
    <property type="taxonomic scope" value="Eukaryota"/>
</dbReference>
<dbReference type="KEGG" id="nve:5512978"/>
<dbReference type="InterPro" id="IPR022773">
    <property type="entry name" value="Siva"/>
</dbReference>
<dbReference type="AlphaFoldDB" id="A7S4U6"/>
<proteinExistence type="predicted"/>
<dbReference type="GO" id="GO:0097191">
    <property type="term" value="P:extrinsic apoptotic signaling pathway"/>
    <property type="evidence" value="ECO:0000318"/>
    <property type="project" value="GO_Central"/>
</dbReference>
<dbReference type="HOGENOM" id="CLU_1505239_0_0_1"/>
<evidence type="ECO:0000313" key="2">
    <source>
        <dbReference type="Proteomes" id="UP000001593"/>
    </source>
</evidence>
<dbReference type="OMA" id="RCPFGES"/>
<gene>
    <name evidence="1" type="ORF">NEMVEDRAFT_v1g232695</name>
</gene>
<dbReference type="Pfam" id="PF05458">
    <property type="entry name" value="Siva"/>
    <property type="match status" value="1"/>
</dbReference>
<sequence length="179" mass="19774">MEPAATPPSSSCEFSSRLLTKRRCPFGESPQQNVKIAATAREENQGPARGLKSFFGNSGFSSGFSAFHIMMNSQKANSSISTASYATNSTSKCWVCQHAKETLPCAFCEHGACEMCVRQCSKCFGVFCSFCSTIIYDHCEDSALCLTCHAEEFRKIKNSDIITQTQWRKTGEQFPQIIT</sequence>